<dbReference type="InterPro" id="IPR004910">
    <property type="entry name" value="Yippee/Mis18/Cereblon"/>
</dbReference>
<dbReference type="InterPro" id="IPR034751">
    <property type="entry name" value="Yippee"/>
</dbReference>
<evidence type="ECO:0000256" key="3">
    <source>
        <dbReference type="ARBA" id="ARBA00022833"/>
    </source>
</evidence>
<evidence type="ECO:0000259" key="5">
    <source>
        <dbReference type="PROSITE" id="PS51792"/>
    </source>
</evidence>
<keyword evidence="2" id="KW-0479">Metal-binding</keyword>
<evidence type="ECO:0000256" key="2">
    <source>
        <dbReference type="ARBA" id="ARBA00022723"/>
    </source>
</evidence>
<dbReference type="PROSITE" id="PS51792">
    <property type="entry name" value="YIPPEE"/>
    <property type="match status" value="1"/>
</dbReference>
<evidence type="ECO:0000256" key="4">
    <source>
        <dbReference type="RuleBase" id="RU110713"/>
    </source>
</evidence>
<keyword evidence="7" id="KW-1185">Reference proteome</keyword>
<organism evidence="6 7">
    <name type="scientific">Camellia sinensis</name>
    <name type="common">Tea plant</name>
    <name type="synonym">Thea sinensis</name>
    <dbReference type="NCBI Taxonomy" id="4442"/>
    <lineage>
        <taxon>Eukaryota</taxon>
        <taxon>Viridiplantae</taxon>
        <taxon>Streptophyta</taxon>
        <taxon>Embryophyta</taxon>
        <taxon>Tracheophyta</taxon>
        <taxon>Spermatophyta</taxon>
        <taxon>Magnoliopsida</taxon>
        <taxon>eudicotyledons</taxon>
        <taxon>Gunneridae</taxon>
        <taxon>Pentapetalae</taxon>
        <taxon>asterids</taxon>
        <taxon>Ericales</taxon>
        <taxon>Theaceae</taxon>
        <taxon>Camellia</taxon>
    </lineage>
</organism>
<dbReference type="InterPro" id="IPR039058">
    <property type="entry name" value="Yippee_fam"/>
</dbReference>
<feature type="non-terminal residue" evidence="6">
    <location>
        <position position="1"/>
    </location>
</feature>
<evidence type="ECO:0000313" key="7">
    <source>
        <dbReference type="Proteomes" id="UP000593564"/>
    </source>
</evidence>
<dbReference type="EMBL" id="JACBKZ010000009">
    <property type="protein sequence ID" value="KAF5941720.1"/>
    <property type="molecule type" value="Genomic_DNA"/>
</dbReference>
<dbReference type="Proteomes" id="UP000593564">
    <property type="component" value="Unassembled WGS sequence"/>
</dbReference>
<dbReference type="PANTHER" id="PTHR13848">
    <property type="entry name" value="PROTEIN YIPPEE-LIKE CG15309-RELATED"/>
    <property type="match status" value="1"/>
</dbReference>
<proteinExistence type="inferred from homology"/>
<dbReference type="AlphaFoldDB" id="A0A7J7GLZ8"/>
<feature type="domain" description="Yippee" evidence="5">
    <location>
        <begin position="44"/>
        <end position="145"/>
    </location>
</feature>
<dbReference type="Pfam" id="PF03226">
    <property type="entry name" value="Yippee-Mis18"/>
    <property type="match status" value="1"/>
</dbReference>
<reference evidence="7" key="1">
    <citation type="journal article" date="2020" name="Nat. Commun.">
        <title>Genome assembly of wild tea tree DASZ reveals pedigree and selection history of tea varieties.</title>
        <authorList>
            <person name="Zhang W."/>
            <person name="Zhang Y."/>
            <person name="Qiu H."/>
            <person name="Guo Y."/>
            <person name="Wan H."/>
            <person name="Zhang X."/>
            <person name="Scossa F."/>
            <person name="Alseekh S."/>
            <person name="Zhang Q."/>
            <person name="Wang P."/>
            <person name="Xu L."/>
            <person name="Schmidt M.H."/>
            <person name="Jia X."/>
            <person name="Li D."/>
            <person name="Zhu A."/>
            <person name="Guo F."/>
            <person name="Chen W."/>
            <person name="Ni D."/>
            <person name="Usadel B."/>
            <person name="Fernie A.R."/>
            <person name="Wen W."/>
        </authorList>
    </citation>
    <scope>NUCLEOTIDE SEQUENCE [LARGE SCALE GENOMIC DNA]</scope>
    <source>
        <strain evidence="7">cv. G240</strain>
    </source>
</reference>
<comment type="similarity">
    <text evidence="1 4">Belongs to the yippee family.</text>
</comment>
<evidence type="ECO:0000256" key="1">
    <source>
        <dbReference type="ARBA" id="ARBA00005613"/>
    </source>
</evidence>
<name>A0A7J7GLZ8_CAMSI</name>
<gene>
    <name evidence="6" type="ORF">HYC85_019362</name>
</gene>
<accession>A0A7J7GLZ8</accession>
<protein>
    <recommendedName>
        <fullName evidence="4">Protein yippee-like</fullName>
    </recommendedName>
</protein>
<comment type="caution">
    <text evidence="6">The sequence shown here is derived from an EMBL/GenBank/DDBJ whole genome shotgun (WGS) entry which is preliminary data.</text>
</comment>
<evidence type="ECO:0000313" key="6">
    <source>
        <dbReference type="EMBL" id="KAF5941720.1"/>
    </source>
</evidence>
<reference evidence="6 7" key="2">
    <citation type="submission" date="2020-07" db="EMBL/GenBank/DDBJ databases">
        <title>Genome assembly of wild tea tree DASZ reveals pedigree and selection history of tea varieties.</title>
        <authorList>
            <person name="Zhang W."/>
        </authorList>
    </citation>
    <scope>NUCLEOTIDE SEQUENCE [LARGE SCALE GENOMIC DNA]</scope>
    <source>
        <strain evidence="7">cv. G240</strain>
        <tissue evidence="6">Leaf</tissue>
    </source>
</reference>
<keyword evidence="3" id="KW-0862">Zinc</keyword>
<sequence>SNLRAIGDFEISKLHRLHHLHWQGERAPSSTKNSANKTGNWRIEDAMDWHAKLYALCSILSCRCCTLTFHCSYVLSCFFISDRVNVTVGEGEERILMTRLHTVADIFCVGCGSILGWKYETAHEKSQKYKEGKPVLEWLVDNCFDESKKEIFAMKPTLE</sequence>
<dbReference type="GO" id="GO:0046872">
    <property type="term" value="F:metal ion binding"/>
    <property type="evidence" value="ECO:0007669"/>
    <property type="project" value="UniProtKB-KW"/>
</dbReference>